<feature type="domain" description="RRM" evidence="6">
    <location>
        <begin position="12"/>
        <end position="99"/>
    </location>
</feature>
<dbReference type="SUPFAM" id="SSF54928">
    <property type="entry name" value="RNA-binding domain, RBD"/>
    <property type="match status" value="1"/>
</dbReference>
<dbReference type="GO" id="GO:0005654">
    <property type="term" value="C:nucleoplasm"/>
    <property type="evidence" value="ECO:0007669"/>
    <property type="project" value="UniProtKB-SubCell"/>
</dbReference>
<dbReference type="OMA" id="KHKGHAY"/>
<name>A0A9W3A7R5_BIOGL</name>
<dbReference type="AlphaFoldDB" id="A0A9W3A7R5"/>
<proteinExistence type="predicted"/>
<dbReference type="GO" id="GO:0003727">
    <property type="term" value="F:single-stranded RNA binding"/>
    <property type="evidence" value="ECO:0007669"/>
    <property type="project" value="TreeGrafter"/>
</dbReference>
<gene>
    <name evidence="8" type="primary">LOC106051453</name>
</gene>
<evidence type="ECO:0000313" key="8">
    <source>
        <dbReference type="RefSeq" id="XP_055883234.1"/>
    </source>
</evidence>
<dbReference type="RefSeq" id="XP_055883234.1">
    <property type="nucleotide sequence ID" value="XM_056027259.1"/>
</dbReference>
<keyword evidence="7" id="KW-1185">Reference proteome</keyword>
<evidence type="ECO:0000256" key="1">
    <source>
        <dbReference type="ARBA" id="ARBA00004642"/>
    </source>
</evidence>
<keyword evidence="3" id="KW-0539">Nucleus</keyword>
<feature type="compositionally biased region" description="Polar residues" evidence="5">
    <location>
        <begin position="109"/>
        <end position="124"/>
    </location>
</feature>
<evidence type="ECO:0000259" key="6">
    <source>
        <dbReference type="PROSITE" id="PS50102"/>
    </source>
</evidence>
<dbReference type="SMART" id="SM00360">
    <property type="entry name" value="RRM"/>
    <property type="match status" value="1"/>
</dbReference>
<dbReference type="PANTHER" id="PTHR13798:SF11">
    <property type="entry name" value="RNA-BINDING PROTEIN 7-RELATED"/>
    <property type="match status" value="1"/>
</dbReference>
<dbReference type="GeneID" id="106051453"/>
<evidence type="ECO:0000256" key="2">
    <source>
        <dbReference type="ARBA" id="ARBA00022884"/>
    </source>
</evidence>
<dbReference type="InterPro" id="IPR035979">
    <property type="entry name" value="RBD_domain_sf"/>
</dbReference>
<keyword evidence="2 4" id="KW-0694">RNA-binding</keyword>
<accession>A0A9W3A7R5</accession>
<comment type="subcellular location">
    <subcellularLocation>
        <location evidence="1">Nucleus</location>
        <location evidence="1">Nucleoplasm</location>
    </subcellularLocation>
</comment>
<dbReference type="OrthoDB" id="407442at2759"/>
<protein>
    <submittedName>
        <fullName evidence="8">Uncharacterized protein LOC106051453</fullName>
    </submittedName>
</protein>
<reference evidence="8" key="1">
    <citation type="submission" date="2025-08" db="UniProtKB">
        <authorList>
            <consortium name="RefSeq"/>
        </authorList>
    </citation>
    <scope>IDENTIFICATION</scope>
</reference>
<feature type="region of interest" description="Disordered" evidence="5">
    <location>
        <begin position="103"/>
        <end position="144"/>
    </location>
</feature>
<dbReference type="InterPro" id="IPR012677">
    <property type="entry name" value="Nucleotide-bd_a/b_plait_sf"/>
</dbReference>
<dbReference type="Pfam" id="PF00076">
    <property type="entry name" value="RRM_1"/>
    <property type="match status" value="1"/>
</dbReference>
<evidence type="ECO:0000256" key="4">
    <source>
        <dbReference type="PROSITE-ProRule" id="PRU00176"/>
    </source>
</evidence>
<dbReference type="GO" id="GO:0000381">
    <property type="term" value="P:regulation of alternative mRNA splicing, via spliceosome"/>
    <property type="evidence" value="ECO:0007669"/>
    <property type="project" value="TreeGrafter"/>
</dbReference>
<sequence length="262" mass="29062">MTQMSQITEDNKTLWVGNLHENVTEELLYELFLQTGPIERLILPIEGEGEEKKHKGQAYVVFQHPESVQYASQVLEGSSLFAHPLALKARALPVTYKKPLNGQGRGRFDNNSLRGGMNKSTTWHGGSDMTPRGRGSYRGRGGTTNYTQNTGYTYSTYATATNQLATTAYWMAGQQVATDATQVAAVYAAPTTATVVDDKKTKIYPQQNVMMYGMAQTQAQQQGMWVSNSYANPAGTWVMGNSGDTSLYQGYTDQYGNWYQQQ</sequence>
<evidence type="ECO:0000256" key="3">
    <source>
        <dbReference type="ARBA" id="ARBA00023242"/>
    </source>
</evidence>
<evidence type="ECO:0000313" key="7">
    <source>
        <dbReference type="Proteomes" id="UP001165740"/>
    </source>
</evidence>
<organism evidence="7 8">
    <name type="scientific">Biomphalaria glabrata</name>
    <name type="common">Bloodfluke planorb</name>
    <name type="synonym">Freshwater snail</name>
    <dbReference type="NCBI Taxonomy" id="6526"/>
    <lineage>
        <taxon>Eukaryota</taxon>
        <taxon>Metazoa</taxon>
        <taxon>Spiralia</taxon>
        <taxon>Lophotrochozoa</taxon>
        <taxon>Mollusca</taxon>
        <taxon>Gastropoda</taxon>
        <taxon>Heterobranchia</taxon>
        <taxon>Euthyneura</taxon>
        <taxon>Panpulmonata</taxon>
        <taxon>Hygrophila</taxon>
        <taxon>Lymnaeoidea</taxon>
        <taxon>Planorbidae</taxon>
        <taxon>Biomphalaria</taxon>
    </lineage>
</organism>
<dbReference type="Proteomes" id="UP001165740">
    <property type="component" value="Chromosome 4"/>
</dbReference>
<dbReference type="PROSITE" id="PS50102">
    <property type="entry name" value="RRM"/>
    <property type="match status" value="1"/>
</dbReference>
<dbReference type="PANTHER" id="PTHR13798">
    <property type="entry name" value="RNA BINDING MOTIF RBM PROTEIN -RELATED"/>
    <property type="match status" value="1"/>
</dbReference>
<evidence type="ECO:0000256" key="5">
    <source>
        <dbReference type="SAM" id="MobiDB-lite"/>
    </source>
</evidence>
<dbReference type="InterPro" id="IPR000504">
    <property type="entry name" value="RRM_dom"/>
</dbReference>
<dbReference type="InterPro" id="IPR052285">
    <property type="entry name" value="NEXT_complex_subunit"/>
</dbReference>
<dbReference type="Gene3D" id="3.30.70.330">
    <property type="match status" value="1"/>
</dbReference>